<accession>A0A8H7ZMN5</accession>
<dbReference type="AlphaFoldDB" id="A0A8H7ZMN5"/>
<evidence type="ECO:0000313" key="3">
    <source>
        <dbReference type="Proteomes" id="UP000673691"/>
    </source>
</evidence>
<proteinExistence type="predicted"/>
<dbReference type="GO" id="GO:0035556">
    <property type="term" value="P:intracellular signal transduction"/>
    <property type="evidence" value="ECO:0007669"/>
    <property type="project" value="InterPro"/>
</dbReference>
<feature type="domain" description="Guanylate cyclase" evidence="1">
    <location>
        <begin position="1"/>
        <end position="29"/>
    </location>
</feature>
<keyword evidence="3" id="KW-1185">Reference proteome</keyword>
<dbReference type="OrthoDB" id="60033at2759"/>
<dbReference type="GO" id="GO:0009190">
    <property type="term" value="P:cyclic nucleotide biosynthetic process"/>
    <property type="evidence" value="ECO:0007669"/>
    <property type="project" value="InterPro"/>
</dbReference>
<gene>
    <name evidence="2" type="ORF">BJ554DRAFT_4501</name>
</gene>
<dbReference type="PANTHER" id="PTHR43081:SF1">
    <property type="entry name" value="ADENYLATE CYCLASE, TERMINAL-DIFFERENTIATION SPECIFIC"/>
    <property type="match status" value="1"/>
</dbReference>
<dbReference type="InterPro" id="IPR029787">
    <property type="entry name" value="Nucleotide_cyclase"/>
</dbReference>
<dbReference type="PANTHER" id="PTHR43081">
    <property type="entry name" value="ADENYLATE CYCLASE, TERMINAL-DIFFERENTIATION SPECIFIC-RELATED"/>
    <property type="match status" value="1"/>
</dbReference>
<dbReference type="CDD" id="cd07302">
    <property type="entry name" value="CHD"/>
    <property type="match status" value="1"/>
</dbReference>
<dbReference type="PROSITE" id="PS50125">
    <property type="entry name" value="GUANYLATE_CYCLASE_2"/>
    <property type="match status" value="1"/>
</dbReference>
<protein>
    <submittedName>
        <fullName evidence="2">Nucleotide cyclase</fullName>
    </submittedName>
</protein>
<evidence type="ECO:0000259" key="1">
    <source>
        <dbReference type="PROSITE" id="PS50125"/>
    </source>
</evidence>
<dbReference type="InterPro" id="IPR050697">
    <property type="entry name" value="Adenylyl/Guanylyl_Cyclase_3/4"/>
</dbReference>
<comment type="caution">
    <text evidence="2">The sequence shown here is derived from an EMBL/GenBank/DDBJ whole genome shotgun (WGS) entry which is preliminary data.</text>
</comment>
<organism evidence="2 3">
    <name type="scientific">Olpidium bornovanus</name>
    <dbReference type="NCBI Taxonomy" id="278681"/>
    <lineage>
        <taxon>Eukaryota</taxon>
        <taxon>Fungi</taxon>
        <taxon>Fungi incertae sedis</taxon>
        <taxon>Olpidiomycota</taxon>
        <taxon>Olpidiomycotina</taxon>
        <taxon>Olpidiomycetes</taxon>
        <taxon>Olpidiales</taxon>
        <taxon>Olpidiaceae</taxon>
        <taxon>Olpidium</taxon>
    </lineage>
</organism>
<dbReference type="Pfam" id="PF00211">
    <property type="entry name" value="Guanylate_cyc"/>
    <property type="match status" value="1"/>
</dbReference>
<dbReference type="EMBL" id="JAEFCI010012582">
    <property type="protein sequence ID" value="KAG5455914.1"/>
    <property type="molecule type" value="Genomic_DNA"/>
</dbReference>
<sequence length="213" mass="22532">MLVSGFVGSSQRLEYTVIGDTVNTSSRICGLAHEDQVLISESTFVLVQNRIETRFVGQHQLKGKTRPVGVYEAIGITSEGTQSKHTAAAQHLAAVAGVGARSGIASPTNLRLGATTRSCLRSAPGRSFRARRFRAKTAAPRTLTATKEAVHPLMAATAPEVPSAVPEGTMAFYTGASDPTAYRSRPRISQVLGRGGRAKKIRAGCPVNGARVF</sequence>
<dbReference type="Gene3D" id="3.30.70.1230">
    <property type="entry name" value="Nucleotide cyclase"/>
    <property type="match status" value="1"/>
</dbReference>
<dbReference type="Proteomes" id="UP000673691">
    <property type="component" value="Unassembled WGS sequence"/>
</dbReference>
<dbReference type="SUPFAM" id="SSF55073">
    <property type="entry name" value="Nucleotide cyclase"/>
    <property type="match status" value="1"/>
</dbReference>
<reference evidence="2 3" key="1">
    <citation type="journal article" name="Sci. Rep.">
        <title>Genome-scale phylogenetic analyses confirm Olpidium as the closest living zoosporic fungus to the non-flagellated, terrestrial fungi.</title>
        <authorList>
            <person name="Chang Y."/>
            <person name="Rochon D."/>
            <person name="Sekimoto S."/>
            <person name="Wang Y."/>
            <person name="Chovatia M."/>
            <person name="Sandor L."/>
            <person name="Salamov A."/>
            <person name="Grigoriev I.V."/>
            <person name="Stajich J.E."/>
            <person name="Spatafora J.W."/>
        </authorList>
    </citation>
    <scope>NUCLEOTIDE SEQUENCE [LARGE SCALE GENOMIC DNA]</scope>
    <source>
        <strain evidence="2">S191</strain>
    </source>
</reference>
<name>A0A8H7ZMN5_9FUNG</name>
<dbReference type="InterPro" id="IPR001054">
    <property type="entry name" value="A/G_cyclase"/>
</dbReference>
<evidence type="ECO:0000313" key="2">
    <source>
        <dbReference type="EMBL" id="KAG5455914.1"/>
    </source>
</evidence>